<keyword evidence="1" id="KW-0812">Transmembrane</keyword>
<proteinExistence type="predicted"/>
<dbReference type="RefSeq" id="WP_014628688.1">
    <property type="nucleotide sequence ID" value="NC_017586.1"/>
</dbReference>
<protein>
    <submittedName>
        <fullName evidence="2">Uncharacterized protein</fullName>
    </submittedName>
</protein>
<dbReference type="AlphaFoldDB" id="G8WVQ0"/>
<evidence type="ECO:0000256" key="1">
    <source>
        <dbReference type="SAM" id="Phobius"/>
    </source>
</evidence>
<reference evidence="3" key="1">
    <citation type="submission" date="2011-12" db="EMBL/GenBank/DDBJ databases">
        <title>Complete genome sequence of Streptomyces cattleya strain DSM 46488.</title>
        <authorList>
            <person name="Ou H.-Y."/>
            <person name="Li P."/>
            <person name="Zhao C."/>
            <person name="O'Hagan D."/>
            <person name="Deng Z."/>
        </authorList>
    </citation>
    <scope>NUCLEOTIDE SEQUENCE [LARGE SCALE GENOMIC DNA]</scope>
    <source>
        <strain evidence="3">ATCC 35852 / DSM 46488 / JCM 4925 / NBRC 14057 / NRRL 8057</strain>
    </source>
</reference>
<sequence>MPRPASGLSADLPTADVLFLILLPAAVAAAVAGSRVQGRRS</sequence>
<evidence type="ECO:0000313" key="2">
    <source>
        <dbReference type="EMBL" id="AEW97807.1"/>
    </source>
</evidence>
<organism evidence="2 3">
    <name type="scientific">Streptantibioticus cattleyicolor (strain ATCC 35852 / DSM 46488 / JCM 4925 / NBRC 14057 / NRRL 8057)</name>
    <name type="common">Streptomyces cattleya</name>
    <dbReference type="NCBI Taxonomy" id="1003195"/>
    <lineage>
        <taxon>Bacteria</taxon>
        <taxon>Bacillati</taxon>
        <taxon>Actinomycetota</taxon>
        <taxon>Actinomycetes</taxon>
        <taxon>Kitasatosporales</taxon>
        <taxon>Streptomycetaceae</taxon>
        <taxon>Streptantibioticus</taxon>
    </lineage>
</organism>
<dbReference type="HOGENOM" id="CLU_3277136_0_0_11"/>
<evidence type="ECO:0000313" key="3">
    <source>
        <dbReference type="Proteomes" id="UP000007842"/>
    </source>
</evidence>
<dbReference type="EMBL" id="CP003219">
    <property type="protein sequence ID" value="AEW97807.1"/>
    <property type="molecule type" value="Genomic_DNA"/>
</dbReference>
<accession>G8WVQ0</accession>
<keyword evidence="1" id="KW-1133">Transmembrane helix</keyword>
<keyword evidence="1" id="KW-0472">Membrane</keyword>
<name>G8WVQ0_STREN</name>
<keyword evidence="3" id="KW-1185">Reference proteome</keyword>
<dbReference type="KEGG" id="scy:SCATT_54360"/>
<gene>
    <name evidence="2" type="ordered locus">SCATT_54360</name>
</gene>
<feature type="transmembrane region" description="Helical" evidence="1">
    <location>
        <begin position="12"/>
        <end position="32"/>
    </location>
</feature>
<dbReference type="Proteomes" id="UP000007842">
    <property type="component" value="Chromosome"/>
</dbReference>